<proteinExistence type="predicted"/>
<keyword evidence="2" id="KW-0812">Transmembrane</keyword>
<organism evidence="3 4">
    <name type="scientific">Arabis nemorensis</name>
    <dbReference type="NCBI Taxonomy" id="586526"/>
    <lineage>
        <taxon>Eukaryota</taxon>
        <taxon>Viridiplantae</taxon>
        <taxon>Streptophyta</taxon>
        <taxon>Embryophyta</taxon>
        <taxon>Tracheophyta</taxon>
        <taxon>Spermatophyta</taxon>
        <taxon>Magnoliopsida</taxon>
        <taxon>eudicotyledons</taxon>
        <taxon>Gunneridae</taxon>
        <taxon>Pentapetalae</taxon>
        <taxon>rosids</taxon>
        <taxon>malvids</taxon>
        <taxon>Brassicales</taxon>
        <taxon>Brassicaceae</taxon>
        <taxon>Arabideae</taxon>
        <taxon>Arabis</taxon>
    </lineage>
</organism>
<feature type="compositionally biased region" description="Acidic residues" evidence="1">
    <location>
        <begin position="106"/>
        <end position="120"/>
    </location>
</feature>
<name>A0A565BTL5_9BRAS</name>
<gene>
    <name evidence="3" type="ORF">ANE_LOCUS15152</name>
</gene>
<dbReference type="EMBL" id="CABITT030000005">
    <property type="protein sequence ID" value="VVB04708.1"/>
    <property type="molecule type" value="Genomic_DNA"/>
</dbReference>
<sequence length="195" mass="21874">MERPYWSVLFGNLDSIIFDRVTKMLKMKTVTYKDVRIKYAWLALVSGGRLAFNMTMSSVKARNEIELSQNTLAIKGFTFALLLVLVITILALVVYVLPGGVVSSDSETEGDNDADNETENDVNKDEAGPKMRVPPIHVRLLCESDNVEVECIISGEPDGPLDVTWDVDVAEETVDTLVELINKNHEKHFIWWANS</sequence>
<evidence type="ECO:0000256" key="2">
    <source>
        <dbReference type="SAM" id="Phobius"/>
    </source>
</evidence>
<evidence type="ECO:0000313" key="3">
    <source>
        <dbReference type="EMBL" id="VVB04708.1"/>
    </source>
</evidence>
<dbReference type="Proteomes" id="UP000489600">
    <property type="component" value="Unassembled WGS sequence"/>
</dbReference>
<evidence type="ECO:0000313" key="4">
    <source>
        <dbReference type="Proteomes" id="UP000489600"/>
    </source>
</evidence>
<reference evidence="3" key="1">
    <citation type="submission" date="2019-07" db="EMBL/GenBank/DDBJ databases">
        <authorList>
            <person name="Dittberner H."/>
        </authorList>
    </citation>
    <scope>NUCLEOTIDE SEQUENCE [LARGE SCALE GENOMIC DNA]</scope>
</reference>
<accession>A0A565BTL5</accession>
<evidence type="ECO:0000256" key="1">
    <source>
        <dbReference type="SAM" id="MobiDB-lite"/>
    </source>
</evidence>
<keyword evidence="2" id="KW-0472">Membrane</keyword>
<keyword evidence="4" id="KW-1185">Reference proteome</keyword>
<feature type="transmembrane region" description="Helical" evidence="2">
    <location>
        <begin position="77"/>
        <end position="97"/>
    </location>
</feature>
<feature type="region of interest" description="Disordered" evidence="1">
    <location>
        <begin position="104"/>
        <end position="130"/>
    </location>
</feature>
<comment type="caution">
    <text evidence="3">The sequence shown here is derived from an EMBL/GenBank/DDBJ whole genome shotgun (WGS) entry which is preliminary data.</text>
</comment>
<protein>
    <submittedName>
        <fullName evidence="3">Uncharacterized protein</fullName>
    </submittedName>
</protein>
<dbReference type="AlphaFoldDB" id="A0A565BTL5"/>
<keyword evidence="2" id="KW-1133">Transmembrane helix</keyword>